<comment type="caution">
    <text evidence="7">The sequence shown here is derived from an EMBL/GenBank/DDBJ whole genome shotgun (WGS) entry which is preliminary data.</text>
</comment>
<evidence type="ECO:0000259" key="5">
    <source>
        <dbReference type="Pfam" id="PF01578"/>
    </source>
</evidence>
<feature type="transmembrane region" description="Helical" evidence="3">
    <location>
        <begin position="95"/>
        <end position="112"/>
    </location>
</feature>
<dbReference type="PANTHER" id="PTHR43653">
    <property type="entry name" value="CYTOCHROME C ASSEMBLY PROTEIN-RELATED"/>
    <property type="match status" value="1"/>
</dbReference>
<evidence type="ECO:0000256" key="2">
    <source>
        <dbReference type="ARBA" id="ARBA00022748"/>
    </source>
</evidence>
<keyword evidence="3" id="KW-0472">Membrane</keyword>
<feature type="transmembrane region" description="Helical" evidence="3">
    <location>
        <begin position="446"/>
        <end position="465"/>
    </location>
</feature>
<dbReference type="GO" id="GO:0017004">
    <property type="term" value="P:cytochrome complex assembly"/>
    <property type="evidence" value="ECO:0007669"/>
    <property type="project" value="UniProtKB-KW"/>
</dbReference>
<evidence type="ECO:0000256" key="1">
    <source>
        <dbReference type="ARBA" id="ARBA00009186"/>
    </source>
</evidence>
<proteinExistence type="inferred from homology"/>
<dbReference type="RefSeq" id="WP_304121724.1">
    <property type="nucleotide sequence ID" value="NZ_DYZA01000094.1"/>
</dbReference>
<feature type="domain" description="Cytochrome c assembly protein" evidence="5">
    <location>
        <begin position="88"/>
        <end position="296"/>
    </location>
</feature>
<dbReference type="InterPro" id="IPR032523">
    <property type="entry name" value="CcmF_C"/>
</dbReference>
<evidence type="ECO:0000313" key="7">
    <source>
        <dbReference type="EMBL" id="HJD96999.1"/>
    </source>
</evidence>
<dbReference type="Proteomes" id="UP000698963">
    <property type="component" value="Unassembled WGS sequence"/>
</dbReference>
<feature type="transmembrane region" description="Helical" evidence="3">
    <location>
        <begin position="354"/>
        <end position="374"/>
    </location>
</feature>
<dbReference type="GO" id="GO:0020037">
    <property type="term" value="F:heme binding"/>
    <property type="evidence" value="ECO:0007669"/>
    <property type="project" value="InterPro"/>
</dbReference>
<name>A0A921AVR9_9BACT</name>
<protein>
    <submittedName>
        <fullName evidence="7">Cytochrome c biogenesis protein CcsA</fullName>
    </submittedName>
</protein>
<feature type="signal peptide" evidence="4">
    <location>
        <begin position="1"/>
        <end position="18"/>
    </location>
</feature>
<feature type="transmembrane region" description="Helical" evidence="3">
    <location>
        <begin position="205"/>
        <end position="231"/>
    </location>
</feature>
<feature type="transmembrane region" description="Helical" evidence="3">
    <location>
        <begin position="251"/>
        <end position="266"/>
    </location>
</feature>
<feature type="transmembrane region" description="Helical" evidence="3">
    <location>
        <begin position="601"/>
        <end position="620"/>
    </location>
</feature>
<keyword evidence="4" id="KW-0732">Signal</keyword>
<reference evidence="7" key="2">
    <citation type="submission" date="2021-09" db="EMBL/GenBank/DDBJ databases">
        <authorList>
            <person name="Gilroy R."/>
        </authorList>
    </citation>
    <scope>NUCLEOTIDE SEQUENCE</scope>
    <source>
        <strain evidence="7">ChiGjej2B2-19336</strain>
    </source>
</reference>
<dbReference type="GO" id="GO:0015232">
    <property type="term" value="F:heme transmembrane transporter activity"/>
    <property type="evidence" value="ECO:0007669"/>
    <property type="project" value="InterPro"/>
</dbReference>
<dbReference type="Pfam" id="PF01578">
    <property type="entry name" value="Cytochrom_C_asm"/>
    <property type="match status" value="1"/>
</dbReference>
<evidence type="ECO:0000313" key="8">
    <source>
        <dbReference type="Proteomes" id="UP000698963"/>
    </source>
</evidence>
<dbReference type="EMBL" id="DYZA01000094">
    <property type="protein sequence ID" value="HJD96999.1"/>
    <property type="molecule type" value="Genomic_DNA"/>
</dbReference>
<feature type="transmembrane region" description="Helical" evidence="3">
    <location>
        <begin position="124"/>
        <end position="144"/>
    </location>
</feature>
<feature type="transmembrane region" description="Helical" evidence="3">
    <location>
        <begin position="477"/>
        <end position="497"/>
    </location>
</feature>
<dbReference type="GO" id="GO:0016020">
    <property type="term" value="C:membrane"/>
    <property type="evidence" value="ECO:0007669"/>
    <property type="project" value="InterPro"/>
</dbReference>
<feature type="transmembrane region" description="Helical" evidence="3">
    <location>
        <begin position="423"/>
        <end position="440"/>
    </location>
</feature>
<dbReference type="AlphaFoldDB" id="A0A921AVR9"/>
<keyword evidence="3" id="KW-0812">Transmembrane</keyword>
<evidence type="ECO:0000256" key="4">
    <source>
        <dbReference type="SAM" id="SignalP"/>
    </source>
</evidence>
<comment type="similarity">
    <text evidence="1">Belongs to the CcmF/CycK/Ccl1/NrfE/CcsA family.</text>
</comment>
<feature type="transmembrane region" description="Helical" evidence="3">
    <location>
        <begin position="389"/>
        <end position="411"/>
    </location>
</feature>
<dbReference type="InterPro" id="IPR003567">
    <property type="entry name" value="Cyt_c_biogenesis"/>
</dbReference>
<dbReference type="PANTHER" id="PTHR43653:SF1">
    <property type="entry name" value="CYTOCHROME C-TYPE BIOGENESIS PROTEIN CCMF"/>
    <property type="match status" value="1"/>
</dbReference>
<feature type="domain" description="Cytochrome c-type biogenesis protein CcmF C-terminal" evidence="6">
    <location>
        <begin position="337"/>
        <end position="620"/>
    </location>
</feature>
<keyword evidence="2" id="KW-0201">Cytochrome c-type biogenesis</keyword>
<feature type="transmembrane region" description="Helical" evidence="3">
    <location>
        <begin position="44"/>
        <end position="63"/>
    </location>
</feature>
<dbReference type="InterPro" id="IPR002541">
    <property type="entry name" value="Cyt_c_assembly"/>
</dbReference>
<feature type="transmembrane region" description="Helical" evidence="3">
    <location>
        <begin position="278"/>
        <end position="295"/>
    </location>
</feature>
<sequence>MYLAASLCLLATLFFSLAGSAVGTAQLWQGKTSELRWLERAQAAGSLCLLAASAILMYALVVCDFSVDYVANYTDRALPLFYRCTAFWGGHEGSMLFWALMVSVCGTAFLFTRTYRELSPETRSWFLVFFLSIMAFFGLLLSTWSNPFLQSLPAPADGYGLNPLLQNPGMIFHPPLLFLGYGGFVIPGCLALAQAMSPQKDSMHWILVARPFTLTGWLFLTAGIVLGGWWAYMELGWGGYWAWDPVENASLLPWLIGTAALHTGLVETRRGKLHRVNIFLMSLTTVSAFFATYLVRGGVVNSVHAFGGNGTGPYLLFFVLAFLAVISVVSFLAKEENSRELGGLETREGFVVMTVWLLMALCLIILLATLWPVISKLWSERSVGLDQHFYNSVCLPLFTVLLALLLACPWIRWQGGMRSWRRLVIVVAAFCGSLAVFWYTGVTQALPLMAASLSTALLVSMALLISEKSIRSWRPSLMACIVHASVALVALGISFSGPYKEEVEMELARGGTAQVGQYEVTLMNLYEGRDATFEFIEAELQLSSGGKVLGTVSPQRRLYDKFQRNAFSEATTYPSLGSEFYVTLLGISGGRAVLRMSTNPLVNWLWIGGALMSLAPFIALGRRRRPEDSRTER</sequence>
<evidence type="ECO:0000259" key="6">
    <source>
        <dbReference type="Pfam" id="PF16327"/>
    </source>
</evidence>
<evidence type="ECO:0000256" key="3">
    <source>
        <dbReference type="SAM" id="Phobius"/>
    </source>
</evidence>
<feature type="transmembrane region" description="Helical" evidence="3">
    <location>
        <begin position="171"/>
        <end position="193"/>
    </location>
</feature>
<reference evidence="7" key="1">
    <citation type="journal article" date="2021" name="PeerJ">
        <title>Extensive microbial diversity within the chicken gut microbiome revealed by metagenomics and culture.</title>
        <authorList>
            <person name="Gilroy R."/>
            <person name="Ravi A."/>
            <person name="Getino M."/>
            <person name="Pursley I."/>
            <person name="Horton D.L."/>
            <person name="Alikhan N.F."/>
            <person name="Baker D."/>
            <person name="Gharbi K."/>
            <person name="Hall N."/>
            <person name="Watson M."/>
            <person name="Adriaenssens E.M."/>
            <person name="Foster-Nyarko E."/>
            <person name="Jarju S."/>
            <person name="Secka A."/>
            <person name="Antonio M."/>
            <person name="Oren A."/>
            <person name="Chaudhuri R.R."/>
            <person name="La Ragione R."/>
            <person name="Hildebrand F."/>
            <person name="Pallen M.J."/>
        </authorList>
    </citation>
    <scope>NUCLEOTIDE SEQUENCE</scope>
    <source>
        <strain evidence="7">ChiGjej2B2-19336</strain>
    </source>
</reference>
<organism evidence="7 8">
    <name type="scientific">Mailhella massiliensis</name>
    <dbReference type="NCBI Taxonomy" id="1903261"/>
    <lineage>
        <taxon>Bacteria</taxon>
        <taxon>Pseudomonadati</taxon>
        <taxon>Thermodesulfobacteriota</taxon>
        <taxon>Desulfovibrionia</taxon>
        <taxon>Desulfovibrionales</taxon>
        <taxon>Desulfovibrionaceae</taxon>
        <taxon>Mailhella</taxon>
    </lineage>
</organism>
<dbReference type="PRINTS" id="PR01410">
    <property type="entry name" value="CCBIOGENESIS"/>
</dbReference>
<accession>A0A921AVR9</accession>
<feature type="transmembrane region" description="Helical" evidence="3">
    <location>
        <begin position="315"/>
        <end position="333"/>
    </location>
</feature>
<gene>
    <name evidence="7" type="primary">ccsA</name>
    <name evidence="7" type="ORF">K8W16_05075</name>
</gene>
<dbReference type="Pfam" id="PF16327">
    <property type="entry name" value="CcmF_C"/>
    <property type="match status" value="1"/>
</dbReference>
<keyword evidence="3" id="KW-1133">Transmembrane helix</keyword>
<feature type="chain" id="PRO_5037203426" evidence="4">
    <location>
        <begin position="19"/>
        <end position="633"/>
    </location>
</feature>